<dbReference type="Pfam" id="PF01497">
    <property type="entry name" value="Peripla_BP_2"/>
    <property type="match status" value="1"/>
</dbReference>
<dbReference type="Proteomes" id="UP000008922">
    <property type="component" value="Chromosome"/>
</dbReference>
<keyword evidence="2" id="KW-0732">Signal</keyword>
<dbReference type="PROSITE" id="PS50983">
    <property type="entry name" value="FE_B12_PBP"/>
    <property type="match status" value="1"/>
</dbReference>
<name>E8MZV2_ANATU</name>
<feature type="domain" description="Fe/B12 periplasmic-binding" evidence="3">
    <location>
        <begin position="77"/>
        <end position="333"/>
    </location>
</feature>
<dbReference type="InterPro" id="IPR050902">
    <property type="entry name" value="ABC_Transporter_SBP"/>
</dbReference>
<dbReference type="FunCoup" id="E8MZV2">
    <property type="interactions" value="193"/>
</dbReference>
<evidence type="ECO:0000256" key="1">
    <source>
        <dbReference type="ARBA" id="ARBA00008814"/>
    </source>
</evidence>
<comment type="similarity">
    <text evidence="1">Belongs to the bacterial solute-binding protein 8 family.</text>
</comment>
<dbReference type="PANTHER" id="PTHR30535:SF34">
    <property type="entry name" value="MOLYBDATE-BINDING PROTEIN MOLA"/>
    <property type="match status" value="1"/>
</dbReference>
<protein>
    <submittedName>
        <fullName evidence="4">ABC transporter substrate binding protein</fullName>
    </submittedName>
</protein>
<dbReference type="GO" id="GO:0071281">
    <property type="term" value="P:cellular response to iron ion"/>
    <property type="evidence" value="ECO:0007669"/>
    <property type="project" value="TreeGrafter"/>
</dbReference>
<dbReference type="InterPro" id="IPR002491">
    <property type="entry name" value="ABC_transptr_periplasmic_BD"/>
</dbReference>
<dbReference type="InParanoid" id="E8MZV2"/>
<dbReference type="PANTHER" id="PTHR30535">
    <property type="entry name" value="VITAMIN B12-BINDING PROTEIN"/>
    <property type="match status" value="1"/>
</dbReference>
<dbReference type="HOGENOM" id="CLU_038034_2_8_0"/>
<proteinExistence type="inferred from homology"/>
<dbReference type="CDD" id="cd01144">
    <property type="entry name" value="BtuF"/>
    <property type="match status" value="1"/>
</dbReference>
<feature type="chain" id="PRO_5003228511" evidence="2">
    <location>
        <begin position="23"/>
        <end position="338"/>
    </location>
</feature>
<dbReference type="EMBL" id="AP012029">
    <property type="protein sequence ID" value="BAJ62287.1"/>
    <property type="molecule type" value="Genomic_DNA"/>
</dbReference>
<dbReference type="RefSeq" id="WP_013558684.1">
    <property type="nucleotide sequence ID" value="NC_014960.1"/>
</dbReference>
<keyword evidence="5" id="KW-1185">Reference proteome</keyword>
<dbReference type="STRING" id="926569.ANT_02530"/>
<sequence length="338" mass="35685">MKRFQSLLLVLALFLVSLSACAPAATPTPTPTLAPTATAVATATIAPTPTFTVTVAPTIEVPDGMGGTLTLEAPAQKIISLAPSNTELLFAVGAGSQVIAREEFSNYPQEAQALPSVGGSMGKYDTEKMVSLQPDLVLASPLTAPETLQALKDLGFTLVVVPNPITLEDMYANIELVGKITGHENEAQELVASLKDRQQKILAVVAKASSKPKVFYELDASQDPAKPWTSGPGTFIDQLITLAGGVNVGASLQGEWAQISLEELLVQNPDVILLGDANWGVTPESVAQRTGWEKLDAVKNGKVFPINDDLISRPGPRQIDGLAELVRLLHPELASQVP</sequence>
<dbReference type="OrthoDB" id="9787830at2"/>
<dbReference type="KEGG" id="atm:ANT_02530"/>
<evidence type="ECO:0000313" key="4">
    <source>
        <dbReference type="EMBL" id="BAJ62287.1"/>
    </source>
</evidence>
<dbReference type="PROSITE" id="PS51257">
    <property type="entry name" value="PROKAR_LIPOPROTEIN"/>
    <property type="match status" value="1"/>
</dbReference>
<dbReference type="SUPFAM" id="SSF53807">
    <property type="entry name" value="Helical backbone' metal receptor"/>
    <property type="match status" value="1"/>
</dbReference>
<evidence type="ECO:0000313" key="5">
    <source>
        <dbReference type="Proteomes" id="UP000008922"/>
    </source>
</evidence>
<gene>
    <name evidence="4" type="ordered locus">ANT_02530</name>
</gene>
<dbReference type="eggNOG" id="COG0614">
    <property type="taxonomic scope" value="Bacteria"/>
</dbReference>
<evidence type="ECO:0000259" key="3">
    <source>
        <dbReference type="PROSITE" id="PS50983"/>
    </source>
</evidence>
<evidence type="ECO:0000256" key="2">
    <source>
        <dbReference type="SAM" id="SignalP"/>
    </source>
</evidence>
<dbReference type="Gene3D" id="3.40.50.1980">
    <property type="entry name" value="Nitrogenase molybdenum iron protein domain"/>
    <property type="match status" value="2"/>
</dbReference>
<dbReference type="AlphaFoldDB" id="E8MZV2"/>
<reference evidence="4 5" key="1">
    <citation type="submission" date="2010-12" db="EMBL/GenBank/DDBJ databases">
        <title>Whole genome sequence of Anaerolinea thermophila UNI-1.</title>
        <authorList>
            <person name="Narita-Yamada S."/>
            <person name="Kishi E."/>
            <person name="Watanabe Y."/>
            <person name="Takasaki K."/>
            <person name="Ankai A."/>
            <person name="Oguchi A."/>
            <person name="Fukui S."/>
            <person name="Takahashi M."/>
            <person name="Yashiro I."/>
            <person name="Hosoyama A."/>
            <person name="Sekiguchi Y."/>
            <person name="Hanada S."/>
            <person name="Fujita N."/>
        </authorList>
    </citation>
    <scope>NUCLEOTIDE SEQUENCE [LARGE SCALE GENOMIC DNA]</scope>
    <source>
        <strain evidence="5">DSM 14523 / JCM 11388 / NBRC 100420 / UNI-1</strain>
    </source>
</reference>
<organism evidence="4 5">
    <name type="scientific">Anaerolinea thermophila (strain DSM 14523 / JCM 11388 / NBRC 100420 / UNI-1)</name>
    <dbReference type="NCBI Taxonomy" id="926569"/>
    <lineage>
        <taxon>Bacteria</taxon>
        <taxon>Bacillati</taxon>
        <taxon>Chloroflexota</taxon>
        <taxon>Anaerolineae</taxon>
        <taxon>Anaerolineales</taxon>
        <taxon>Anaerolineaceae</taxon>
        <taxon>Anaerolinea</taxon>
    </lineage>
</organism>
<accession>E8MZV2</accession>
<feature type="signal peptide" evidence="2">
    <location>
        <begin position="1"/>
        <end position="22"/>
    </location>
</feature>